<dbReference type="InterPro" id="IPR006311">
    <property type="entry name" value="TAT_signal"/>
</dbReference>
<feature type="transmembrane region" description="Helical" evidence="1">
    <location>
        <begin position="862"/>
        <end position="886"/>
    </location>
</feature>
<evidence type="ECO:0000259" key="2">
    <source>
        <dbReference type="SMART" id="SM01008"/>
    </source>
</evidence>
<dbReference type="Gene3D" id="3.90.1170.50">
    <property type="entry name" value="Aldehyde oxidase/xanthine dehydrogenase, a/b hammerhead"/>
    <property type="match status" value="1"/>
</dbReference>
<organism evidence="3 4">
    <name type="scientific">Symbiodinium pilosum</name>
    <name type="common">Dinoflagellate</name>
    <dbReference type="NCBI Taxonomy" id="2952"/>
    <lineage>
        <taxon>Eukaryota</taxon>
        <taxon>Sar</taxon>
        <taxon>Alveolata</taxon>
        <taxon>Dinophyceae</taxon>
        <taxon>Suessiales</taxon>
        <taxon>Symbiodiniaceae</taxon>
        <taxon>Symbiodinium</taxon>
    </lineage>
</organism>
<dbReference type="OrthoDB" id="424444at2759"/>
<dbReference type="Pfam" id="PF02738">
    <property type="entry name" value="MoCoBD_1"/>
    <property type="match status" value="1"/>
</dbReference>
<keyword evidence="4" id="KW-1185">Reference proteome</keyword>
<dbReference type="InterPro" id="IPR046867">
    <property type="entry name" value="AldOxase/xan_DH_MoCoBD2"/>
</dbReference>
<sequence length="896" mass="96885">MSITRINRRNLFKVSALAGGGLMLQLNMPMAALAEDGGTLVQSKELNVYVQIDTDGQITIFSAIPEMGQGIKTTLPMIIAEEMGARWEDVVVLDAPLDAGKYGLQGAGGSTSVPRNIDTMRRMGASAREMLIGAASLLMEVEREDLDARESKVVHSSGESMTFGQLAAVAVRQPIPDPEMLSFKDPRSYTIIGTSVGGVDNLVIVSGQSQFGIDVDVPGMKFATYARCPRIGGLATAFNAAEIKSLPGVIDAFILQPDARAGKASMAFLDGLADLRGGVAIVGEDTWSVLAARKKLKVTWDESSASQDSWTQMVAQAKQIAARESGEVRLDNAGVEPAFAQADNRVHEAFYQFPYVAHVCMEPMNATVHFKKGDANNPDQMEIWLGSQFPGQVKEIANNMFGIAPENVTVHAKRMGGGFGRRAVHDFAAEAMAISHRVGLPVKLTWTRPDDIHNDFFRVGGFEQMKAAIDSDGKLAAWDQHYIGFSKQGNPVIGSGLRGNEFSMVALDNARVRQSMIEIATPCGAWRAPGSNTNAFVEQGFIHELAVLAERDHLEFLLELMGERRWLSEGNVNALNTGRAIDVIKLAADKAGWGKTLPAGTGLGLAFYFCHAAHVAEVAQVSVDADRNFRVEKVTVAVDVGPIVNRSGAMSQVQGSVIDGLSTMALQQITMENGQIQQDNFDQYPVMRMAATPEVDVHFIESDNPSTGLGEPALPPLAPAVTNAIYAATGVRLSERYKALLVLNAVGLLISSALSGWLHFFQLLGEIDLWPIVHHVDVQVPGESRAWIMAHLEGITNGLLLIGVAVASRYLMLTKKQFSWLFYSSLTFAWLFTLPAIANAWFGTRGLAFGGGPFGDSLANNVIYLFGWPPITAVHIAFGLMAWGAWKHYRALAPDE</sequence>
<dbReference type="Proteomes" id="UP000649617">
    <property type="component" value="Unassembled WGS sequence"/>
</dbReference>
<dbReference type="SUPFAM" id="SSF56003">
    <property type="entry name" value="Molybdenum cofactor-binding domain"/>
    <property type="match status" value="2"/>
</dbReference>
<reference evidence="3" key="1">
    <citation type="submission" date="2021-02" db="EMBL/GenBank/DDBJ databases">
        <authorList>
            <person name="Dougan E. K."/>
            <person name="Rhodes N."/>
            <person name="Thang M."/>
            <person name="Chan C."/>
        </authorList>
    </citation>
    <scope>NUCLEOTIDE SEQUENCE</scope>
</reference>
<dbReference type="AlphaFoldDB" id="A0A812IRB0"/>
<feature type="transmembrane region" description="Helical" evidence="1">
    <location>
        <begin position="820"/>
        <end position="842"/>
    </location>
</feature>
<dbReference type="InterPro" id="IPR008274">
    <property type="entry name" value="AldOxase/xan_DH_MoCoBD1"/>
</dbReference>
<evidence type="ECO:0000313" key="4">
    <source>
        <dbReference type="Proteomes" id="UP000649617"/>
    </source>
</evidence>
<proteinExistence type="predicted"/>
<accession>A0A812IRB0</accession>
<dbReference type="PROSITE" id="PS51318">
    <property type="entry name" value="TAT"/>
    <property type="match status" value="1"/>
</dbReference>
<dbReference type="InterPro" id="IPR037165">
    <property type="entry name" value="AldOxase/xan_DH_Mopterin-bd_sf"/>
</dbReference>
<dbReference type="SMART" id="SM01008">
    <property type="entry name" value="Ald_Xan_dh_C"/>
    <property type="match status" value="1"/>
</dbReference>
<feature type="transmembrane region" description="Helical" evidence="1">
    <location>
        <begin position="740"/>
        <end position="760"/>
    </location>
</feature>
<keyword evidence="1" id="KW-0472">Membrane</keyword>
<dbReference type="InterPro" id="IPR058965">
    <property type="entry name" value="SOI/HabA-like"/>
</dbReference>
<keyword evidence="1" id="KW-0812">Transmembrane</keyword>
<evidence type="ECO:0000256" key="1">
    <source>
        <dbReference type="SAM" id="Phobius"/>
    </source>
</evidence>
<dbReference type="InterPro" id="IPR052516">
    <property type="entry name" value="N-heterocyclic_Hydroxylase"/>
</dbReference>
<dbReference type="InterPro" id="IPR000674">
    <property type="entry name" value="Ald_Oxase/Xan_DH_a/b"/>
</dbReference>
<gene>
    <name evidence="3" type="primary">iorB</name>
    <name evidence="3" type="ORF">SPIL2461_LOCUS59</name>
</gene>
<dbReference type="PANTHER" id="PTHR47495:SF2">
    <property type="entry name" value="ALDEHYDE DEHYDROGENASE"/>
    <property type="match status" value="1"/>
</dbReference>
<feature type="transmembrane region" description="Helical" evidence="1">
    <location>
        <begin position="786"/>
        <end position="808"/>
    </location>
</feature>
<dbReference type="Pfam" id="PF26512">
    <property type="entry name" value="SOI"/>
    <property type="match status" value="1"/>
</dbReference>
<name>A0A812IRB0_SYMPI</name>
<comment type="caution">
    <text evidence="3">The sequence shown here is derived from an EMBL/GenBank/DDBJ whole genome shotgun (WGS) entry which is preliminary data.</text>
</comment>
<evidence type="ECO:0000313" key="3">
    <source>
        <dbReference type="EMBL" id="CAE7148936.1"/>
    </source>
</evidence>
<feature type="domain" description="Aldehyde oxidase/xanthine dehydrogenase a/b hammerhead" evidence="2">
    <location>
        <begin position="206"/>
        <end position="304"/>
    </location>
</feature>
<dbReference type="Gene3D" id="3.30.365.10">
    <property type="entry name" value="Aldehyde oxidase/xanthine dehydrogenase, molybdopterin binding domain"/>
    <property type="match status" value="4"/>
</dbReference>
<dbReference type="GO" id="GO:0016491">
    <property type="term" value="F:oxidoreductase activity"/>
    <property type="evidence" value="ECO:0007669"/>
    <property type="project" value="InterPro"/>
</dbReference>
<dbReference type="PANTHER" id="PTHR47495">
    <property type="entry name" value="ALDEHYDE DEHYDROGENASE"/>
    <property type="match status" value="1"/>
</dbReference>
<protein>
    <submittedName>
        <fullName evidence="3">IorB protein</fullName>
    </submittedName>
</protein>
<keyword evidence="1" id="KW-1133">Transmembrane helix</keyword>
<dbReference type="EMBL" id="CAJNIZ010000001">
    <property type="protein sequence ID" value="CAE7148936.1"/>
    <property type="molecule type" value="Genomic_DNA"/>
</dbReference>
<dbReference type="Pfam" id="PF20256">
    <property type="entry name" value="MoCoBD_2"/>
    <property type="match status" value="2"/>
</dbReference>